<evidence type="ECO:0000313" key="2">
    <source>
        <dbReference type="EMBL" id="KAE9533627.1"/>
    </source>
</evidence>
<dbReference type="EMBL" id="VYZN01000033">
    <property type="protein sequence ID" value="KAE9533627.1"/>
    <property type="molecule type" value="Genomic_DNA"/>
</dbReference>
<comment type="caution">
    <text evidence="2">The sequence shown here is derived from an EMBL/GenBank/DDBJ whole genome shotgun (WGS) entry which is preliminary data.</text>
</comment>
<dbReference type="Proteomes" id="UP000475862">
    <property type="component" value="Unassembled WGS sequence"/>
</dbReference>
<keyword evidence="1" id="KW-0812">Transmembrane</keyword>
<gene>
    <name evidence="2" type="ORF">AGLY_009065</name>
</gene>
<protein>
    <submittedName>
        <fullName evidence="2">Uncharacterized protein</fullName>
    </submittedName>
</protein>
<keyword evidence="3" id="KW-1185">Reference proteome</keyword>
<accession>A0A6G0TIQ5</accession>
<feature type="transmembrane region" description="Helical" evidence="1">
    <location>
        <begin position="120"/>
        <end position="142"/>
    </location>
</feature>
<evidence type="ECO:0000313" key="3">
    <source>
        <dbReference type="Proteomes" id="UP000475862"/>
    </source>
</evidence>
<keyword evidence="1" id="KW-0472">Membrane</keyword>
<proteinExistence type="predicted"/>
<feature type="transmembrane region" description="Helical" evidence="1">
    <location>
        <begin position="31"/>
        <end position="54"/>
    </location>
</feature>
<sequence>MILLCTYVRYTRLRAYATRHRVHIYCLNIIYTPYTVCLFLPWGSNFFVVFFVPFSKTRYPIILKNYLTLVFVKRPTFLSIMFNAFSFSSFRFVLPAAQYIVIIRIFRLHYALCISTGPKLLRFACSTGSLFIVDTILLKYILLLTVSHSLSLYLSFCCKNLNLEKIYYNIYICLKKKIRLYLPSNFVFIVLQHSNDECVKIERLRSARSTIILNNKHAKLYNFILSRIIKIYIYYIILNIYWDFIRRNMLFNNNNKKKNLFINNRKYV</sequence>
<name>A0A6G0TIQ5_APHGL</name>
<feature type="transmembrane region" description="Helical" evidence="1">
    <location>
        <begin position="220"/>
        <end position="242"/>
    </location>
</feature>
<reference evidence="2 3" key="1">
    <citation type="submission" date="2019-08" db="EMBL/GenBank/DDBJ databases">
        <title>The genome of the soybean aphid Biotype 1, its phylome, world population structure and adaptation to the North American continent.</title>
        <authorList>
            <person name="Giordano R."/>
            <person name="Donthu R.K."/>
            <person name="Hernandez A.G."/>
            <person name="Wright C.L."/>
            <person name="Zimin A.V."/>
        </authorList>
    </citation>
    <scope>NUCLEOTIDE SEQUENCE [LARGE SCALE GENOMIC DNA]</scope>
    <source>
        <tissue evidence="2">Whole aphids</tissue>
    </source>
</reference>
<organism evidence="2 3">
    <name type="scientific">Aphis glycines</name>
    <name type="common">Soybean aphid</name>
    <dbReference type="NCBI Taxonomy" id="307491"/>
    <lineage>
        <taxon>Eukaryota</taxon>
        <taxon>Metazoa</taxon>
        <taxon>Ecdysozoa</taxon>
        <taxon>Arthropoda</taxon>
        <taxon>Hexapoda</taxon>
        <taxon>Insecta</taxon>
        <taxon>Pterygota</taxon>
        <taxon>Neoptera</taxon>
        <taxon>Paraneoptera</taxon>
        <taxon>Hemiptera</taxon>
        <taxon>Sternorrhyncha</taxon>
        <taxon>Aphidomorpha</taxon>
        <taxon>Aphidoidea</taxon>
        <taxon>Aphididae</taxon>
        <taxon>Aphidini</taxon>
        <taxon>Aphis</taxon>
        <taxon>Aphis</taxon>
    </lineage>
</organism>
<keyword evidence="1" id="KW-1133">Transmembrane helix</keyword>
<dbReference type="AlphaFoldDB" id="A0A6G0TIQ5"/>
<evidence type="ECO:0000256" key="1">
    <source>
        <dbReference type="SAM" id="Phobius"/>
    </source>
</evidence>